<comment type="similarity">
    <text evidence="5">Belongs to the class I-like SAM-binding methyltransferase superfamily. C5-methyltransferase family.</text>
</comment>
<dbReference type="GO" id="GO:0005634">
    <property type="term" value="C:nucleus"/>
    <property type="evidence" value="ECO:0007669"/>
    <property type="project" value="TreeGrafter"/>
</dbReference>
<dbReference type="PROSITE" id="PS51679">
    <property type="entry name" value="SAM_MT_C5"/>
    <property type="match status" value="1"/>
</dbReference>
<dbReference type="SUPFAM" id="SSF53335">
    <property type="entry name" value="S-adenosyl-L-methionine-dependent methyltransferases"/>
    <property type="match status" value="1"/>
</dbReference>
<feature type="compositionally biased region" description="Acidic residues" evidence="6">
    <location>
        <begin position="673"/>
        <end position="683"/>
    </location>
</feature>
<evidence type="ECO:0000256" key="2">
    <source>
        <dbReference type="ARBA" id="ARBA00022603"/>
    </source>
</evidence>
<evidence type="ECO:0000256" key="4">
    <source>
        <dbReference type="ARBA" id="ARBA00022691"/>
    </source>
</evidence>
<dbReference type="EMBL" id="SWKV01000005">
    <property type="protein sequence ID" value="KAF3046098.1"/>
    <property type="molecule type" value="Genomic_DNA"/>
</dbReference>
<dbReference type="GO" id="GO:0044027">
    <property type="term" value="P:negative regulation of gene expression via chromosomal CpG island methylation"/>
    <property type="evidence" value="ECO:0007669"/>
    <property type="project" value="TreeGrafter"/>
</dbReference>
<feature type="compositionally biased region" description="Basic and acidic residues" evidence="6">
    <location>
        <begin position="246"/>
        <end position="256"/>
    </location>
</feature>
<feature type="region of interest" description="Disordered" evidence="6">
    <location>
        <begin position="222"/>
        <end position="262"/>
    </location>
</feature>
<sequence>MPDRDRRLSIDDSEHAAVEHDLVDLTNEVEDARGPVDFYQITQVRPSLAGNTARSQSLLRHSDDQARLCRLGNGTIVRPGDFVELQCPEHRKVDVESSGDFLRIVKILKDADNGDVTLRGLRYMREKYLVGKDSDNKGPKLNEIVMHLTVREDDPRPAEVQGLEDIPLSEIERKQQIVVTDMSYPYKGFHYQPSAFFAPIAGKSKDQQRLYIFKKGPLLSRQSSVQRNSTPQNATHVPSKTSIEGLDSREHRRNPSFEEVSTPRMLRRSLPFQRGRLTMFDMFCGNGGASRGADQAGLEVLGGLDHNELAMKGWELNNSDAIPLCMDSFEFLRNDNWRIIGRGRCDILNISNPCQPYSGAHTWKGQNDEINIEQLQVIKPLIELLKPRIVVLENTAGLANIKKHRPYFNKVLNDIKSAGAGYNLRYNIINMADYGLPQERKRLIIIAARKELPLPPFPKPTHGPPGSGLKPYVSIGEALRVLDRLSKRTVERDSYHKPHKEVPRREQAYDPFTKFVDCIVTGGVTSPHWSGEKFTPRELALLQSLPYYHHLTGSWSQAIKQVGNMFPPLMAEQVYRICAQTLEAFDNGFIDADEDIDDLNVTLIEKGVDIPKVSYAPTSLFDMTVDHPPSPYRYLSRPELSDANHVDHSSAWAKRSFGSGVRNERKRCRSFEDMEEDEEETPSSEEPRTKRAATSTRQRFLAERSIESKA</sequence>
<dbReference type="GO" id="GO:0032259">
    <property type="term" value="P:methylation"/>
    <property type="evidence" value="ECO:0007669"/>
    <property type="project" value="UniProtKB-KW"/>
</dbReference>
<dbReference type="PANTHER" id="PTHR10629:SF52">
    <property type="entry name" value="DNA (CYTOSINE-5)-METHYLTRANSFERASE 1"/>
    <property type="match status" value="1"/>
</dbReference>
<dbReference type="EC" id="2.1.1.37" evidence="1"/>
<evidence type="ECO:0000256" key="1">
    <source>
        <dbReference type="ARBA" id="ARBA00011975"/>
    </source>
</evidence>
<reference evidence="7" key="1">
    <citation type="submission" date="2019-04" db="EMBL/GenBank/DDBJ databases">
        <title>Sequencing of skin fungus with MAO and IRED activity.</title>
        <authorList>
            <person name="Marsaioli A.J."/>
            <person name="Bonatto J.M.C."/>
            <person name="Reis Junior O."/>
        </authorList>
    </citation>
    <scope>NUCLEOTIDE SEQUENCE</scope>
    <source>
        <strain evidence="7">28M1</strain>
    </source>
</reference>
<keyword evidence="4 5" id="KW-0949">S-adenosyl-L-methionine</keyword>
<gene>
    <name evidence="7" type="ORF">E8E12_011053</name>
</gene>
<organism evidence="7 8">
    <name type="scientific">Didymella heteroderae</name>
    <dbReference type="NCBI Taxonomy" id="1769908"/>
    <lineage>
        <taxon>Eukaryota</taxon>
        <taxon>Fungi</taxon>
        <taxon>Dikarya</taxon>
        <taxon>Ascomycota</taxon>
        <taxon>Pezizomycotina</taxon>
        <taxon>Dothideomycetes</taxon>
        <taxon>Pleosporomycetidae</taxon>
        <taxon>Pleosporales</taxon>
        <taxon>Pleosporineae</taxon>
        <taxon>Didymellaceae</taxon>
        <taxon>Didymella</taxon>
    </lineage>
</organism>
<dbReference type="InterPro" id="IPR050390">
    <property type="entry name" value="C5-Methyltransferase"/>
</dbReference>
<keyword evidence="2 5" id="KW-0489">Methyltransferase</keyword>
<feature type="active site" evidence="5">
    <location>
        <position position="354"/>
    </location>
</feature>
<dbReference type="InterPro" id="IPR001525">
    <property type="entry name" value="C5_MeTfrase"/>
</dbReference>
<dbReference type="Proteomes" id="UP000758155">
    <property type="component" value="Unassembled WGS sequence"/>
</dbReference>
<evidence type="ECO:0000256" key="5">
    <source>
        <dbReference type="PROSITE-ProRule" id="PRU01016"/>
    </source>
</evidence>
<dbReference type="GO" id="GO:0003677">
    <property type="term" value="F:DNA binding"/>
    <property type="evidence" value="ECO:0007669"/>
    <property type="project" value="TreeGrafter"/>
</dbReference>
<dbReference type="InterPro" id="IPR029063">
    <property type="entry name" value="SAM-dependent_MTases_sf"/>
</dbReference>
<dbReference type="Gene3D" id="3.90.120.10">
    <property type="entry name" value="DNA Methylase, subunit A, domain 2"/>
    <property type="match status" value="1"/>
</dbReference>
<name>A0A9P5C574_9PLEO</name>
<dbReference type="Pfam" id="PF00145">
    <property type="entry name" value="DNA_methylase"/>
    <property type="match status" value="1"/>
</dbReference>
<dbReference type="AlphaFoldDB" id="A0A9P5C574"/>
<evidence type="ECO:0000313" key="8">
    <source>
        <dbReference type="Proteomes" id="UP000758155"/>
    </source>
</evidence>
<dbReference type="PANTHER" id="PTHR10629">
    <property type="entry name" value="CYTOSINE-SPECIFIC METHYLTRANSFERASE"/>
    <property type="match status" value="1"/>
</dbReference>
<keyword evidence="3 5" id="KW-0808">Transferase</keyword>
<evidence type="ECO:0000313" key="7">
    <source>
        <dbReference type="EMBL" id="KAF3046098.1"/>
    </source>
</evidence>
<protein>
    <recommendedName>
        <fullName evidence="1">DNA (cytosine-5-)-methyltransferase</fullName>
        <ecNumber evidence="1">2.1.1.37</ecNumber>
    </recommendedName>
</protein>
<evidence type="ECO:0000256" key="6">
    <source>
        <dbReference type="SAM" id="MobiDB-lite"/>
    </source>
</evidence>
<dbReference type="GO" id="GO:0003886">
    <property type="term" value="F:DNA (cytosine-5-)-methyltransferase activity"/>
    <property type="evidence" value="ECO:0007669"/>
    <property type="project" value="UniProtKB-EC"/>
</dbReference>
<dbReference type="PRINTS" id="PR00105">
    <property type="entry name" value="C5METTRFRASE"/>
</dbReference>
<feature type="compositionally biased region" description="Basic and acidic residues" evidence="6">
    <location>
        <begin position="700"/>
        <end position="710"/>
    </location>
</feature>
<keyword evidence="8" id="KW-1185">Reference proteome</keyword>
<evidence type="ECO:0000256" key="3">
    <source>
        <dbReference type="ARBA" id="ARBA00022679"/>
    </source>
</evidence>
<comment type="caution">
    <text evidence="7">The sequence shown here is derived from an EMBL/GenBank/DDBJ whole genome shotgun (WGS) entry which is preliminary data.</text>
</comment>
<dbReference type="OrthoDB" id="414133at2759"/>
<proteinExistence type="inferred from homology"/>
<feature type="region of interest" description="Disordered" evidence="6">
    <location>
        <begin position="664"/>
        <end position="710"/>
    </location>
</feature>
<feature type="compositionally biased region" description="Polar residues" evidence="6">
    <location>
        <begin position="222"/>
        <end position="242"/>
    </location>
</feature>
<accession>A0A9P5C574</accession>
<dbReference type="Gene3D" id="3.40.50.150">
    <property type="entry name" value="Vaccinia Virus protein VP39"/>
    <property type="match status" value="1"/>
</dbReference>